<dbReference type="InterPro" id="IPR015422">
    <property type="entry name" value="PyrdxlP-dep_Trfase_small"/>
</dbReference>
<evidence type="ECO:0000256" key="2">
    <source>
        <dbReference type="PIRSR" id="PIRSR000390-2"/>
    </source>
</evidence>
<proteinExistence type="inferred from homology"/>
<evidence type="ECO:0000313" key="4">
    <source>
        <dbReference type="EMBL" id="RII00692.1"/>
    </source>
</evidence>
<sequence length="386" mass="42398">MGGAELIGGEEKDAIAEVIDRGAVLFRYGFDKQRHSIYKVSEFEKKFAEYSGVRYALGASSGTAALRIALAALGIRRGDEVIMPAFTFVATAEAIIESGATPVIAEIDSSLNLNPDDFENKITEKTKAVVPVHMLGVAAKMDRVMEIAKKHRLRVLEDAAQACGSSFRGKKVGTIGDIGIYSFDYVKTITTGEGGMLVTNDEDLYLKASSFHDHGHEHQTDVPRGKDLRREHGFNFRMSELQGAMGIVQLGRLDYVISEQIKNKESIKEAIKEIRAIRFRELPDAAGDGGDTLVFFLPNKGMASNFEEGLTQEGIGTKILPSALNWHYVAYWDHIRLKIKNPNATWPSTDSILRQAIAIPISVKMAEAEIEKIISAVKRVAGDVLL</sequence>
<dbReference type="Pfam" id="PF01041">
    <property type="entry name" value="DegT_DnrJ_EryC1"/>
    <property type="match status" value="1"/>
</dbReference>
<dbReference type="PANTHER" id="PTHR30244">
    <property type="entry name" value="TRANSAMINASE"/>
    <property type="match status" value="1"/>
</dbReference>
<evidence type="ECO:0000313" key="5">
    <source>
        <dbReference type="Proteomes" id="UP000266287"/>
    </source>
</evidence>
<dbReference type="InterPro" id="IPR015424">
    <property type="entry name" value="PyrdxlP-dep_Trfase"/>
</dbReference>
<feature type="modified residue" description="N6-(pyridoxal phosphate)lysine" evidence="2">
    <location>
        <position position="187"/>
    </location>
</feature>
<dbReference type="InterPro" id="IPR015421">
    <property type="entry name" value="PyrdxlP-dep_Trfase_major"/>
</dbReference>
<name>A0A399FZK4_UNCN2</name>
<dbReference type="GO" id="GO:0000271">
    <property type="term" value="P:polysaccharide biosynthetic process"/>
    <property type="evidence" value="ECO:0007669"/>
    <property type="project" value="TreeGrafter"/>
</dbReference>
<evidence type="ECO:0000256" key="3">
    <source>
        <dbReference type="RuleBase" id="RU004508"/>
    </source>
</evidence>
<protein>
    <submittedName>
        <fullName evidence="4">DegT/DnrJ/EryC1/StrS family aminotransferase</fullName>
    </submittedName>
</protein>
<dbReference type="PIRSF" id="PIRSF000390">
    <property type="entry name" value="PLP_StrS"/>
    <property type="match status" value="1"/>
</dbReference>
<dbReference type="EMBL" id="NDHY01000002">
    <property type="protein sequence ID" value="RII00692.1"/>
    <property type="molecule type" value="Genomic_DNA"/>
</dbReference>
<keyword evidence="4" id="KW-0032">Aminotransferase</keyword>
<organism evidence="4 5">
    <name type="scientific">candidate division NPL-UPA2 bacterium Unc8</name>
    <dbReference type="NCBI Taxonomy" id="1980939"/>
    <lineage>
        <taxon>Bacteria</taxon>
    </lineage>
</organism>
<accession>A0A399FZK4</accession>
<dbReference type="GO" id="GO:0030170">
    <property type="term" value="F:pyridoxal phosphate binding"/>
    <property type="evidence" value="ECO:0007669"/>
    <property type="project" value="TreeGrafter"/>
</dbReference>
<dbReference type="PANTHER" id="PTHR30244:SF34">
    <property type="entry name" value="DTDP-4-AMINO-4,6-DIDEOXYGALACTOSE TRANSAMINASE"/>
    <property type="match status" value="1"/>
</dbReference>
<keyword evidence="4" id="KW-0808">Transferase</keyword>
<keyword evidence="2 3" id="KW-0663">Pyridoxal phosphate</keyword>
<comment type="caution">
    <text evidence="4">The sequence shown here is derived from an EMBL/GenBank/DDBJ whole genome shotgun (WGS) entry which is preliminary data.</text>
</comment>
<dbReference type="GO" id="GO:0008483">
    <property type="term" value="F:transaminase activity"/>
    <property type="evidence" value="ECO:0007669"/>
    <property type="project" value="UniProtKB-KW"/>
</dbReference>
<comment type="similarity">
    <text evidence="3">Belongs to the DegT/DnrJ/EryC1 family.</text>
</comment>
<reference evidence="4 5" key="1">
    <citation type="submission" date="2018-08" db="EMBL/GenBank/DDBJ databases">
        <title>Draft genome of candidate division NPL-UPA2 bacterium Unc8 that adapted to ultra-basic serpentinizing groundwater.</title>
        <authorList>
            <person name="Ishii S."/>
            <person name="Suzuki S."/>
            <person name="Nealson K.H."/>
        </authorList>
    </citation>
    <scope>NUCLEOTIDE SEQUENCE [LARGE SCALE GENOMIC DNA]</scope>
    <source>
        <strain evidence="4">Unc8</strain>
    </source>
</reference>
<dbReference type="AlphaFoldDB" id="A0A399FZK4"/>
<dbReference type="CDD" id="cd00616">
    <property type="entry name" value="AHBA_syn"/>
    <property type="match status" value="1"/>
</dbReference>
<evidence type="ECO:0000256" key="1">
    <source>
        <dbReference type="PIRSR" id="PIRSR000390-1"/>
    </source>
</evidence>
<gene>
    <name evidence="4" type="ORF">B9J77_01335</name>
</gene>
<feature type="active site" description="Proton acceptor" evidence="1">
    <location>
        <position position="187"/>
    </location>
</feature>
<dbReference type="Proteomes" id="UP000266287">
    <property type="component" value="Unassembled WGS sequence"/>
</dbReference>
<dbReference type="InterPro" id="IPR000653">
    <property type="entry name" value="DegT/StrS_aminotransferase"/>
</dbReference>
<dbReference type="Gene3D" id="3.90.1150.10">
    <property type="entry name" value="Aspartate Aminotransferase, domain 1"/>
    <property type="match status" value="1"/>
</dbReference>
<dbReference type="Gene3D" id="3.40.640.10">
    <property type="entry name" value="Type I PLP-dependent aspartate aminotransferase-like (Major domain)"/>
    <property type="match status" value="1"/>
</dbReference>
<dbReference type="SUPFAM" id="SSF53383">
    <property type="entry name" value="PLP-dependent transferases"/>
    <property type="match status" value="1"/>
</dbReference>